<evidence type="ECO:0000313" key="8">
    <source>
        <dbReference type="EMBL" id="KAF8822007.1"/>
    </source>
</evidence>
<evidence type="ECO:0000256" key="6">
    <source>
        <dbReference type="ARBA" id="ARBA00035137"/>
    </source>
</evidence>
<evidence type="ECO:0000256" key="4">
    <source>
        <dbReference type="ARBA" id="ARBA00023128"/>
    </source>
</evidence>
<gene>
    <name evidence="8" type="ORF">IE077_000118</name>
</gene>
<accession>A0ABQ7JDB5</accession>
<sequence>MAKGAIHPNGTNFRRISKLDIVARMRLLIQQKVYKRPKWLAATEKVPPLELQNLKLKDKTISNPYFGLVKTVLQKYPNLRFQDCFVDGNDWSKGNDTYRDDHPVMQFAAKQLQLMNTGLPKKAAFKQAEKHFYERRLALEKQQKLQMALAVDEKVEPLFTTGQGYWLTQMAKSEQEHLKRILSVLRSMKKNATPSSSDVSKKPSDSATSNFPSLT</sequence>
<comment type="subcellular location">
    <subcellularLocation>
        <location evidence="1">Mitochondrion</location>
    </subcellularLocation>
</comment>
<organism evidence="8 9">
    <name type="scientific">Cardiosporidium cionae</name>
    <dbReference type="NCBI Taxonomy" id="476202"/>
    <lineage>
        <taxon>Eukaryota</taxon>
        <taxon>Sar</taxon>
        <taxon>Alveolata</taxon>
        <taxon>Apicomplexa</taxon>
        <taxon>Aconoidasida</taxon>
        <taxon>Nephromycida</taxon>
        <taxon>Cardiosporidium</taxon>
    </lineage>
</organism>
<evidence type="ECO:0000313" key="9">
    <source>
        <dbReference type="Proteomes" id="UP000823046"/>
    </source>
</evidence>
<evidence type="ECO:0000256" key="3">
    <source>
        <dbReference type="ARBA" id="ARBA00022980"/>
    </source>
</evidence>
<evidence type="ECO:0000256" key="7">
    <source>
        <dbReference type="SAM" id="MobiDB-lite"/>
    </source>
</evidence>
<comment type="caution">
    <text evidence="8">The sequence shown here is derived from an EMBL/GenBank/DDBJ whole genome shotgun (WGS) entry which is preliminary data.</text>
</comment>
<dbReference type="Proteomes" id="UP000823046">
    <property type="component" value="Unassembled WGS sequence"/>
</dbReference>
<dbReference type="EMBL" id="JADAQX010000098">
    <property type="protein sequence ID" value="KAF8822007.1"/>
    <property type="molecule type" value="Genomic_DNA"/>
</dbReference>
<keyword evidence="9" id="KW-1185">Reference proteome</keyword>
<comment type="similarity">
    <text evidence="2">Belongs to the mitochondrion-specific ribosomal protein mS23 family.</text>
</comment>
<feature type="region of interest" description="Disordered" evidence="7">
    <location>
        <begin position="190"/>
        <end position="215"/>
    </location>
</feature>
<reference evidence="8 9" key="1">
    <citation type="journal article" date="2020" name="bioRxiv">
        <title>Metabolic contributions of an alphaproteobacterial endosymbiont in the apicomplexan Cardiosporidium cionae.</title>
        <authorList>
            <person name="Hunter E.S."/>
            <person name="Paight C.J."/>
            <person name="Lane C.E."/>
        </authorList>
    </citation>
    <scope>NUCLEOTIDE SEQUENCE [LARGE SCALE GENOMIC DNA]</scope>
    <source>
        <strain evidence="8">ESH_2018</strain>
    </source>
</reference>
<keyword evidence="4" id="KW-0496">Mitochondrion</keyword>
<name>A0ABQ7JDB5_9APIC</name>
<dbReference type="InterPro" id="IPR059242">
    <property type="entry name" value="mS23_dom"/>
</dbReference>
<proteinExistence type="inferred from homology"/>
<evidence type="ECO:0000256" key="1">
    <source>
        <dbReference type="ARBA" id="ARBA00004173"/>
    </source>
</evidence>
<keyword evidence="5" id="KW-0687">Ribonucleoprotein</keyword>
<protein>
    <recommendedName>
        <fullName evidence="6">Small ribosomal subunit protein mS23</fullName>
    </recommendedName>
</protein>
<dbReference type="CDD" id="cd23701">
    <property type="entry name" value="At1g26750"/>
    <property type="match status" value="1"/>
</dbReference>
<evidence type="ECO:0000256" key="2">
    <source>
        <dbReference type="ARBA" id="ARBA00009864"/>
    </source>
</evidence>
<keyword evidence="3" id="KW-0689">Ribosomal protein</keyword>
<evidence type="ECO:0000256" key="5">
    <source>
        <dbReference type="ARBA" id="ARBA00023274"/>
    </source>
</evidence>